<dbReference type="Pfam" id="PF13518">
    <property type="entry name" value="HTH_28"/>
    <property type="match status" value="1"/>
</dbReference>
<reference evidence="4" key="2">
    <citation type="journal article" date="2022" name="Res Sq">
        <title>Comparative Genomics Reveals Insights into the Divergent Evolution of Astigmatic Mites and Household Pest Adaptations.</title>
        <authorList>
            <person name="Xiong Q."/>
            <person name="Wan A.T.-Y."/>
            <person name="Liu X.-Y."/>
            <person name="Fung C.S.-H."/>
            <person name="Xiao X."/>
            <person name="Malainual N."/>
            <person name="Hou J."/>
            <person name="Wang L."/>
            <person name="Wang M."/>
            <person name="Yang K."/>
            <person name="Cui Y."/>
            <person name="Leung E."/>
            <person name="Nong W."/>
            <person name="Shin S.-K."/>
            <person name="Au S."/>
            <person name="Jeong K.Y."/>
            <person name="Chew F.T."/>
            <person name="Hui J."/>
            <person name="Leung T.F."/>
            <person name="Tungtrongchitr A."/>
            <person name="Zhong N."/>
            <person name="Liu Z."/>
            <person name="Tsui S."/>
        </authorList>
    </citation>
    <scope>NUCLEOTIDE SEQUENCE</scope>
    <source>
        <strain evidence="4">Derf</strain>
        <tissue evidence="4">Whole organism</tissue>
    </source>
</reference>
<evidence type="ECO:0000256" key="2">
    <source>
        <dbReference type="SAM" id="MobiDB-lite"/>
    </source>
</evidence>
<name>A0A922I5K0_DERFA</name>
<feature type="compositionally biased region" description="Acidic residues" evidence="2">
    <location>
        <begin position="604"/>
        <end position="614"/>
    </location>
</feature>
<dbReference type="AlphaFoldDB" id="A0A922I5K0"/>
<feature type="region of interest" description="Disordered" evidence="2">
    <location>
        <begin position="679"/>
        <end position="708"/>
    </location>
</feature>
<dbReference type="InterPro" id="IPR052438">
    <property type="entry name" value="Chromatin_remod/trans_coact"/>
</dbReference>
<evidence type="ECO:0000259" key="3">
    <source>
        <dbReference type="Pfam" id="PF13518"/>
    </source>
</evidence>
<dbReference type="PANTHER" id="PTHR15572:SF0">
    <property type="entry name" value="GLUTAMINE-RICH PROTEIN-RELATED"/>
    <property type="match status" value="1"/>
</dbReference>
<keyword evidence="5" id="KW-1185">Reference proteome</keyword>
<feature type="region of interest" description="Disordered" evidence="2">
    <location>
        <begin position="345"/>
        <end position="389"/>
    </location>
</feature>
<gene>
    <name evidence="4" type="ORF">DERF_004803</name>
</gene>
<comment type="subcellular location">
    <subcellularLocation>
        <location evidence="1">Nucleus</location>
    </subcellularLocation>
</comment>
<feature type="compositionally biased region" description="Polar residues" evidence="2">
    <location>
        <begin position="152"/>
        <end position="163"/>
    </location>
</feature>
<feature type="compositionally biased region" description="Acidic residues" evidence="2">
    <location>
        <begin position="584"/>
        <end position="593"/>
    </location>
</feature>
<feature type="region of interest" description="Disordered" evidence="2">
    <location>
        <begin position="648"/>
        <end position="667"/>
    </location>
</feature>
<proteinExistence type="predicted"/>
<feature type="compositionally biased region" description="Low complexity" evidence="2">
    <location>
        <begin position="781"/>
        <end position="800"/>
    </location>
</feature>
<feature type="compositionally biased region" description="Low complexity" evidence="2">
    <location>
        <begin position="1"/>
        <end position="22"/>
    </location>
</feature>
<dbReference type="GO" id="GO:0016514">
    <property type="term" value="C:SWI/SNF complex"/>
    <property type="evidence" value="ECO:0007669"/>
    <property type="project" value="TreeGrafter"/>
</dbReference>
<dbReference type="InterPro" id="IPR009057">
    <property type="entry name" value="Homeodomain-like_sf"/>
</dbReference>
<feature type="compositionally biased region" description="Polar residues" evidence="2">
    <location>
        <begin position="94"/>
        <end position="106"/>
    </location>
</feature>
<dbReference type="GO" id="GO:0045893">
    <property type="term" value="P:positive regulation of DNA-templated transcription"/>
    <property type="evidence" value="ECO:0007669"/>
    <property type="project" value="TreeGrafter"/>
</dbReference>
<organism evidence="4 5">
    <name type="scientific">Dermatophagoides farinae</name>
    <name type="common">American house dust mite</name>
    <dbReference type="NCBI Taxonomy" id="6954"/>
    <lineage>
        <taxon>Eukaryota</taxon>
        <taxon>Metazoa</taxon>
        <taxon>Ecdysozoa</taxon>
        <taxon>Arthropoda</taxon>
        <taxon>Chelicerata</taxon>
        <taxon>Arachnida</taxon>
        <taxon>Acari</taxon>
        <taxon>Acariformes</taxon>
        <taxon>Sarcoptiformes</taxon>
        <taxon>Astigmata</taxon>
        <taxon>Psoroptidia</taxon>
        <taxon>Analgoidea</taxon>
        <taxon>Pyroglyphidae</taxon>
        <taxon>Dermatophagoidinae</taxon>
        <taxon>Dermatophagoides</taxon>
    </lineage>
</organism>
<dbReference type="PANTHER" id="PTHR15572">
    <property type="entry name" value="GLIOMA TUMOR SUPPRESSOR CANDIDATE REGION GENE 1"/>
    <property type="match status" value="1"/>
</dbReference>
<feature type="compositionally biased region" description="Polar residues" evidence="2">
    <location>
        <begin position="28"/>
        <end position="54"/>
    </location>
</feature>
<accession>A0A922I5K0</accession>
<evidence type="ECO:0000256" key="1">
    <source>
        <dbReference type="ARBA" id="ARBA00004123"/>
    </source>
</evidence>
<dbReference type="SUPFAM" id="SSF46689">
    <property type="entry name" value="Homeodomain-like"/>
    <property type="match status" value="1"/>
</dbReference>
<feature type="compositionally biased region" description="Basic residues" evidence="2">
    <location>
        <begin position="164"/>
        <end position="175"/>
    </location>
</feature>
<feature type="compositionally biased region" description="Low complexity" evidence="2">
    <location>
        <begin position="347"/>
        <end position="356"/>
    </location>
</feature>
<feature type="region of interest" description="Disordered" evidence="2">
    <location>
        <begin position="578"/>
        <end position="614"/>
    </location>
</feature>
<reference evidence="4" key="1">
    <citation type="submission" date="2013-05" db="EMBL/GenBank/DDBJ databases">
        <authorList>
            <person name="Yim A.K.Y."/>
            <person name="Chan T.F."/>
            <person name="Ji K.M."/>
            <person name="Liu X.Y."/>
            <person name="Zhou J.W."/>
            <person name="Li R.Q."/>
            <person name="Yang K.Y."/>
            <person name="Li J."/>
            <person name="Li M."/>
            <person name="Law P.T.W."/>
            <person name="Wu Y.L."/>
            <person name="Cai Z.L."/>
            <person name="Qin H."/>
            <person name="Bao Y."/>
            <person name="Leung R.K.K."/>
            <person name="Ng P.K.S."/>
            <person name="Zou J."/>
            <person name="Zhong X.J."/>
            <person name="Ran P.X."/>
            <person name="Zhong N.S."/>
            <person name="Liu Z.G."/>
            <person name="Tsui S.K.W."/>
        </authorList>
    </citation>
    <scope>NUCLEOTIDE SEQUENCE</scope>
    <source>
        <strain evidence="4">Derf</strain>
        <tissue evidence="4">Whole organism</tissue>
    </source>
</reference>
<feature type="compositionally biased region" description="Basic and acidic residues" evidence="2">
    <location>
        <begin position="454"/>
        <end position="464"/>
    </location>
</feature>
<evidence type="ECO:0000313" key="5">
    <source>
        <dbReference type="Proteomes" id="UP000790347"/>
    </source>
</evidence>
<sequence>MNCEPTSLLAGHSSSSIESSSPQPLPLTISNSSRCTSPISSPQHSDPSEQNGIESPSYEDESISGINLTMNKSNLSTNSSNSSSTNNGSIISNQHNTTNTISKRPSLTNHNHHHINLNISSTPPPPLTTTSSFDTNNRNSHKMKISPDFPTPSHNNTNQQQSQRKSKSYHHHPNHRLFDNNNLPIMNMNSPDLTQLLLEYRQVLLDVLIKSMKMNDNHNEDTNNNDNNNNDTTIHKGIVLPVKCQCGYTSELSKQITRTSTYVHQLELKFRAFLESMKATSSSTESNRYTPKRPWFIDSSVLTSSYPLGSICTAGVGGGGGGPTKVSLLDKKIFRMSANDKPISLFSGNSSMNSSLNDDDDDDDDDDDIDSDVGGDVDDNVNDNDNDEDNLLENLNNNNNLLFTNGANPIVDEIIGSNIIGGGGKTILEGYLKKMNEMTKIHIDDCSDDDNGDDDHHLVNKNDHQQQQQVDDEEEPDGVSVTADEDFHRGPGKRIDLKTKKLVVQMNMNGASYTDISRQIGISRKSVRRIISNFKTFGLLEKKRESRSRKVSSNGLSTSIIANNGVNMASIFNGRMPDSYNDGANDDDLDDEREMIVDDNGGGDADDDDQDSDVDENHLVQNEIKKQEIDANFLNQLSLFQKAMQASQQQQQQQQQSQINRSSKRSMSLIQQVQYNNNNNYTKQTTTNGSQNTNNHHHNRLSLIKPPDRFKPYDLKVRPHNSNNNNNGSNVESFAPQIHPTHRISKSHPIVPPLPQSTNIYSTVQQQQQQRSSHQNLKSYNNNHLTNNLNNTNNNNNNNNSFERDLENSLIRHPKSKTNRQHSVDMSFKESLIVPEADKNNNTTLNNCNVTITSTSKPTMNGNSNQPLDLGNITIPQIPASMVDGSTDSDANLVPKNFIDGQFPAGIMNSLNPNRATKLTLEDFNIVWHLRSQHWTHNQIRKYFQQRGKSISKSSISRIMNGKQRNFQQFFNVVPSNSTY</sequence>
<feature type="compositionally biased region" description="Acidic residues" evidence="2">
    <location>
        <begin position="357"/>
        <end position="389"/>
    </location>
</feature>
<feature type="region of interest" description="Disordered" evidence="2">
    <location>
        <begin position="445"/>
        <end position="492"/>
    </location>
</feature>
<dbReference type="InterPro" id="IPR055247">
    <property type="entry name" value="InsJ-like_HTH"/>
</dbReference>
<feature type="region of interest" description="Disordered" evidence="2">
    <location>
        <begin position="1"/>
        <end position="183"/>
    </location>
</feature>
<feature type="compositionally biased region" description="Polar residues" evidence="2">
    <location>
        <begin position="771"/>
        <end position="780"/>
    </location>
</feature>
<evidence type="ECO:0000313" key="4">
    <source>
        <dbReference type="EMBL" id="KAH9521130.1"/>
    </source>
</evidence>
<feature type="compositionally biased region" description="Low complexity" evidence="2">
    <location>
        <begin position="67"/>
        <end position="93"/>
    </location>
</feature>
<feature type="domain" description="Insertion element IS150 protein InsJ-like helix-turn-helix" evidence="3">
    <location>
        <begin position="502"/>
        <end position="544"/>
    </location>
</feature>
<feature type="compositionally biased region" description="Low complexity" evidence="2">
    <location>
        <begin position="648"/>
        <end position="658"/>
    </location>
</feature>
<dbReference type="Gene3D" id="1.10.10.10">
    <property type="entry name" value="Winged helix-like DNA-binding domain superfamily/Winged helix DNA-binding domain"/>
    <property type="match status" value="1"/>
</dbReference>
<protein>
    <recommendedName>
        <fullName evidence="3">Insertion element IS150 protein InsJ-like helix-turn-helix domain-containing protein</fullName>
    </recommendedName>
</protein>
<dbReference type="Proteomes" id="UP000790347">
    <property type="component" value="Unassembled WGS sequence"/>
</dbReference>
<comment type="caution">
    <text evidence="4">The sequence shown here is derived from an EMBL/GenBank/DDBJ whole genome shotgun (WGS) entry which is preliminary data.</text>
</comment>
<feature type="region of interest" description="Disordered" evidence="2">
    <location>
        <begin position="766"/>
        <end position="803"/>
    </location>
</feature>
<dbReference type="InterPro" id="IPR036388">
    <property type="entry name" value="WH-like_DNA-bd_sf"/>
</dbReference>
<feature type="compositionally biased region" description="Low complexity" evidence="2">
    <location>
        <begin position="679"/>
        <end position="694"/>
    </location>
</feature>
<dbReference type="EMBL" id="ASGP02000002">
    <property type="protein sequence ID" value="KAH9521130.1"/>
    <property type="molecule type" value="Genomic_DNA"/>
</dbReference>